<organism evidence="2 3">
    <name type="scientific">Oryzisolibacter propanilivorax</name>
    <dbReference type="NCBI Taxonomy" id="1527607"/>
    <lineage>
        <taxon>Bacteria</taxon>
        <taxon>Pseudomonadati</taxon>
        <taxon>Pseudomonadota</taxon>
        <taxon>Betaproteobacteria</taxon>
        <taxon>Burkholderiales</taxon>
        <taxon>Comamonadaceae</taxon>
        <taxon>Oryzisolibacter</taxon>
    </lineage>
</organism>
<dbReference type="RefSeq" id="WP_091567468.1">
    <property type="nucleotide sequence ID" value="NZ_FNHP01000002.1"/>
</dbReference>
<dbReference type="InterPro" id="IPR018551">
    <property type="entry name" value="DUF2007"/>
</dbReference>
<protein>
    <submittedName>
        <fullName evidence="2">Putative signal transducing protein</fullName>
    </submittedName>
</protein>
<name>A0A1G9Q765_9BURK</name>
<accession>A0A1G9Q765</accession>
<evidence type="ECO:0000313" key="2">
    <source>
        <dbReference type="EMBL" id="SDM06780.1"/>
    </source>
</evidence>
<dbReference type="STRING" id="1527607.SAMN05428957_102104"/>
<evidence type="ECO:0000259" key="1">
    <source>
        <dbReference type="Pfam" id="PF09413"/>
    </source>
</evidence>
<dbReference type="Pfam" id="PF09413">
    <property type="entry name" value="DUF2007"/>
    <property type="match status" value="1"/>
</dbReference>
<dbReference type="AlphaFoldDB" id="A0A1G9Q765"/>
<proteinExistence type="predicted"/>
<sequence length="101" mass="11402">MLRLIQAPNIAIATLWRDLLCEAGLPASVQRQHLGAAAGHLPPGECLPEVWLTHPEHLEHARALLQELERLPQRQWFCRGCSERIEGGFEQCWNCGAWMPA</sequence>
<dbReference type="EMBL" id="FNHP01000002">
    <property type="protein sequence ID" value="SDM06780.1"/>
    <property type="molecule type" value="Genomic_DNA"/>
</dbReference>
<reference evidence="3" key="1">
    <citation type="submission" date="2016-10" db="EMBL/GenBank/DDBJ databases">
        <authorList>
            <person name="Varghese N."/>
            <person name="Submissions S."/>
        </authorList>
    </citation>
    <scope>NUCLEOTIDE SEQUENCE [LARGE SCALE GENOMIC DNA]</scope>
    <source>
        <strain evidence="3">EPL6</strain>
    </source>
</reference>
<gene>
    <name evidence="2" type="ORF">SAMN05428957_102104</name>
</gene>
<dbReference type="OrthoDB" id="9814654at2"/>
<feature type="domain" description="DUF2007" evidence="1">
    <location>
        <begin position="1"/>
        <end position="69"/>
    </location>
</feature>
<dbReference type="Proteomes" id="UP000198552">
    <property type="component" value="Unassembled WGS sequence"/>
</dbReference>
<evidence type="ECO:0000313" key="3">
    <source>
        <dbReference type="Proteomes" id="UP000198552"/>
    </source>
</evidence>
<keyword evidence="3" id="KW-1185">Reference proteome</keyword>